<name>A0A0F7ZSA3_9HYPO</name>
<dbReference type="EMBL" id="KQ030595">
    <property type="protein sequence ID" value="KJZ71013.1"/>
    <property type="molecule type" value="Genomic_DNA"/>
</dbReference>
<feature type="region of interest" description="Disordered" evidence="1">
    <location>
        <begin position="1"/>
        <end position="37"/>
    </location>
</feature>
<evidence type="ECO:0000259" key="2">
    <source>
        <dbReference type="Pfam" id="PF01368"/>
    </source>
</evidence>
<feature type="domain" description="DDH" evidence="2">
    <location>
        <begin position="62"/>
        <end position="182"/>
    </location>
</feature>
<dbReference type="InterPro" id="IPR051673">
    <property type="entry name" value="SSDNA_exonuclease_RecJ"/>
</dbReference>
<evidence type="ECO:0000313" key="3">
    <source>
        <dbReference type="EMBL" id="KJZ71013.1"/>
    </source>
</evidence>
<dbReference type="InterPro" id="IPR001667">
    <property type="entry name" value="DDH_dom"/>
</dbReference>
<sequence length="364" mass="39488">MKRTAGSLSKEPKAKKQRPEVPDYHATPSLRDESGEVIWPAPKEQIAKARQFILDCVAAGKKTLIVPDKDADGLSSGAILQKTLVLLGLEPSLIHSHLLQKGHSIHDETEREAMTVHKADYIFVLDQGSRESPPVVDTPHQALIIDHHWALDSDFPKGSRHVSACNSPPVATSSLLTYHICAALHDDVERTCDWLCVVGTHGDLGNTLKWAPPFPDMTATFKTHTKKALNDVVSLINAPRRTASYNVAAAWTALATASSPASLLRSPALLAARAEVNAEVERCTHAAPHFSADGRIVVLRITSAAQVHPEASGGIVPKDEFEELMAVLEIGRRTKGEGEAASRGKPRQSNTLMNYFTSPNKEKA</sequence>
<keyword evidence="4" id="KW-1185">Reference proteome</keyword>
<dbReference type="PANTHER" id="PTHR30255:SF2">
    <property type="entry name" value="SINGLE-STRANDED-DNA-SPECIFIC EXONUCLEASE RECJ"/>
    <property type="match status" value="1"/>
</dbReference>
<feature type="region of interest" description="Disordered" evidence="1">
    <location>
        <begin position="334"/>
        <end position="364"/>
    </location>
</feature>
<dbReference type="OrthoDB" id="4916925at2759"/>
<reference evidence="3 4" key="1">
    <citation type="journal article" date="2014" name="Genome Biol. Evol.">
        <title>Comparative genomics and transcriptomics analyses reveal divergent lifestyle features of nematode endoparasitic fungus Hirsutella minnesotensis.</title>
        <authorList>
            <person name="Lai Y."/>
            <person name="Liu K."/>
            <person name="Zhang X."/>
            <person name="Zhang X."/>
            <person name="Li K."/>
            <person name="Wang N."/>
            <person name="Shu C."/>
            <person name="Wu Y."/>
            <person name="Wang C."/>
            <person name="Bushley K.E."/>
            <person name="Xiang M."/>
            <person name="Liu X."/>
        </authorList>
    </citation>
    <scope>NUCLEOTIDE SEQUENCE [LARGE SCALE GENOMIC DNA]</scope>
    <source>
        <strain evidence="3 4">3608</strain>
    </source>
</reference>
<organism evidence="3 4">
    <name type="scientific">Hirsutella minnesotensis 3608</name>
    <dbReference type="NCBI Taxonomy" id="1043627"/>
    <lineage>
        <taxon>Eukaryota</taxon>
        <taxon>Fungi</taxon>
        <taxon>Dikarya</taxon>
        <taxon>Ascomycota</taxon>
        <taxon>Pezizomycotina</taxon>
        <taxon>Sordariomycetes</taxon>
        <taxon>Hypocreomycetidae</taxon>
        <taxon>Hypocreales</taxon>
        <taxon>Ophiocordycipitaceae</taxon>
        <taxon>Hirsutella</taxon>
    </lineage>
</organism>
<dbReference type="Gene3D" id="3.90.1640.30">
    <property type="match status" value="1"/>
</dbReference>
<accession>A0A0F7ZSA3</accession>
<dbReference type="Pfam" id="PF01368">
    <property type="entry name" value="DHH"/>
    <property type="match status" value="1"/>
</dbReference>
<dbReference type="AlphaFoldDB" id="A0A0F7ZSA3"/>
<evidence type="ECO:0000256" key="1">
    <source>
        <dbReference type="SAM" id="MobiDB-lite"/>
    </source>
</evidence>
<evidence type="ECO:0000313" key="4">
    <source>
        <dbReference type="Proteomes" id="UP000054481"/>
    </source>
</evidence>
<dbReference type="SUPFAM" id="SSF64182">
    <property type="entry name" value="DHH phosphoesterases"/>
    <property type="match status" value="1"/>
</dbReference>
<dbReference type="Proteomes" id="UP000054481">
    <property type="component" value="Unassembled WGS sequence"/>
</dbReference>
<proteinExistence type="predicted"/>
<gene>
    <name evidence="3" type="ORF">HIM_09592</name>
</gene>
<dbReference type="InterPro" id="IPR038763">
    <property type="entry name" value="DHH_sf"/>
</dbReference>
<protein>
    <recommendedName>
        <fullName evidence="2">DDH domain-containing protein</fullName>
    </recommendedName>
</protein>
<dbReference type="PANTHER" id="PTHR30255">
    <property type="entry name" value="SINGLE-STRANDED-DNA-SPECIFIC EXONUCLEASE RECJ"/>
    <property type="match status" value="1"/>
</dbReference>
<feature type="compositionally biased region" description="Polar residues" evidence="1">
    <location>
        <begin position="347"/>
        <end position="364"/>
    </location>
</feature>
<feature type="compositionally biased region" description="Basic and acidic residues" evidence="1">
    <location>
        <begin position="10"/>
        <end position="23"/>
    </location>
</feature>